<dbReference type="Pfam" id="PF01695">
    <property type="entry name" value="IstB_IS21"/>
    <property type="match status" value="1"/>
</dbReference>
<dbReference type="Gene3D" id="3.40.50.300">
    <property type="entry name" value="P-loop containing nucleotide triphosphate hydrolases"/>
    <property type="match status" value="1"/>
</dbReference>
<evidence type="ECO:0000259" key="1">
    <source>
        <dbReference type="Pfam" id="PF01695"/>
    </source>
</evidence>
<dbReference type="SUPFAM" id="SSF52540">
    <property type="entry name" value="P-loop containing nucleoside triphosphate hydrolases"/>
    <property type="match status" value="1"/>
</dbReference>
<protein>
    <submittedName>
        <fullName evidence="2">Transposase</fullName>
    </submittedName>
</protein>
<dbReference type="GO" id="GO:0005524">
    <property type="term" value="F:ATP binding"/>
    <property type="evidence" value="ECO:0007669"/>
    <property type="project" value="InterPro"/>
</dbReference>
<evidence type="ECO:0000313" key="2">
    <source>
        <dbReference type="EMBL" id="VYU03318.1"/>
    </source>
</evidence>
<feature type="domain" description="IstB-like ATP-binding" evidence="1">
    <location>
        <begin position="213"/>
        <end position="405"/>
    </location>
</feature>
<sequence length="410" mass="44620">MRWVGAKADKRGYARVDGREYVAGPAWHGRELLVGVRPSTVEVLADRGRRVAVLPRAFGEGPAVRNPMSLLPALVARPRAFGESTIRRDMPEALVAGIDRMDGAGRRQTLRAIGRAGAACGFEAACLAAERVVEGGRLPDDATVDVLSRRIAAGSGERGGADLSVYDGFLKGRSAMAVNGDLARRVVEAGRACSLTTAVLEEWSALGTPKQVEYLAGYLEAERANREASKRATLVRRCALPAPKTFDGYDWAAVSWPEGLGRGDLVPMGDVGTGKTHMASALCMLACERRLEARFFTASSLVMWLRRARDEGRLDREAALIGRARPLVIDELGFLPLDPDGARLLFRVFADAYERQSVVITTNLEFSRWGAVFGDDQMAAAVIDRIVHHGRLVQFRGESYRVRNALMQEG</sequence>
<organism evidence="2">
    <name type="scientific">Collinsella intestinalis</name>
    <dbReference type="NCBI Taxonomy" id="147207"/>
    <lineage>
        <taxon>Bacteria</taxon>
        <taxon>Bacillati</taxon>
        <taxon>Actinomycetota</taxon>
        <taxon>Coriobacteriia</taxon>
        <taxon>Coriobacteriales</taxon>
        <taxon>Coriobacteriaceae</taxon>
        <taxon>Collinsella</taxon>
    </lineage>
</organism>
<dbReference type="AlphaFoldDB" id="A0A6N3BKX7"/>
<dbReference type="GO" id="GO:0006260">
    <property type="term" value="P:DNA replication"/>
    <property type="evidence" value="ECO:0007669"/>
    <property type="project" value="TreeGrafter"/>
</dbReference>
<dbReference type="PANTHER" id="PTHR30050:SF4">
    <property type="entry name" value="ATP-BINDING PROTEIN RV3427C IN INSERTION SEQUENCE-RELATED"/>
    <property type="match status" value="1"/>
</dbReference>
<dbReference type="InterPro" id="IPR027417">
    <property type="entry name" value="P-loop_NTPase"/>
</dbReference>
<name>A0A6N3BKX7_9ACTN</name>
<dbReference type="InterPro" id="IPR002611">
    <property type="entry name" value="IstB_ATP-bd"/>
</dbReference>
<proteinExistence type="predicted"/>
<reference evidence="2" key="1">
    <citation type="submission" date="2019-11" db="EMBL/GenBank/DDBJ databases">
        <authorList>
            <person name="Feng L."/>
        </authorList>
    </citation>
    <scope>NUCLEOTIDE SEQUENCE</scope>
    <source>
        <strain evidence="2">CintestinalisLFYP54</strain>
    </source>
</reference>
<accession>A0A6N3BKX7</accession>
<gene>
    <name evidence="2" type="ORF">CILFYP54_00581</name>
</gene>
<dbReference type="EMBL" id="CACRTN010000014">
    <property type="protein sequence ID" value="VYU03318.1"/>
    <property type="molecule type" value="Genomic_DNA"/>
</dbReference>
<dbReference type="PANTHER" id="PTHR30050">
    <property type="entry name" value="CHROMOSOMAL REPLICATION INITIATOR PROTEIN DNAA"/>
    <property type="match status" value="1"/>
</dbReference>